<sequence length="233" mass="25725">MLAELLHCVHNTLPVCRRTLAKKPPPLSSMPWVITGQDDYIDLLIEGKPPFVNNMSKPLISSIKAVVLVLLYLWRDSVKRSHSASPYKDKDSRRAWGDLNIAIPSQTRHRHQQAEHEEVHKNRSTTSSLHAQAMFGWSCPGSDSEESSPVRVCSVKLSESNETSPLLSFVPLAGSRPLERPQFTAAAACQDVVQGRLKVGDLVLGDGLEKIPLLNRRPGLHAGQVSTRQTETG</sequence>
<keyword evidence="2" id="KW-1185">Reference proteome</keyword>
<protein>
    <submittedName>
        <fullName evidence="1">Uncharacterized protein</fullName>
    </submittedName>
</protein>
<gene>
    <name evidence="1" type="ORF">KUCAC02_030337</name>
</gene>
<evidence type="ECO:0000313" key="2">
    <source>
        <dbReference type="Proteomes" id="UP001057452"/>
    </source>
</evidence>
<comment type="caution">
    <text evidence="1">The sequence shown here is derived from an EMBL/GenBank/DDBJ whole genome shotgun (WGS) entry which is preliminary data.</text>
</comment>
<reference evidence="1" key="1">
    <citation type="submission" date="2022-05" db="EMBL/GenBank/DDBJ databases">
        <title>Chromosome-level genome of Chaenocephalus aceratus.</title>
        <authorList>
            <person name="Park H."/>
        </authorList>
    </citation>
    <scope>NUCLEOTIDE SEQUENCE</scope>
    <source>
        <strain evidence="1">KU_202001</strain>
    </source>
</reference>
<name>A0ACB9XJS9_CHAAC</name>
<evidence type="ECO:0000313" key="1">
    <source>
        <dbReference type="EMBL" id="KAI4826907.1"/>
    </source>
</evidence>
<dbReference type="Proteomes" id="UP001057452">
    <property type="component" value="Chromosome 5"/>
</dbReference>
<accession>A0ACB9XJS9</accession>
<proteinExistence type="predicted"/>
<organism evidence="1 2">
    <name type="scientific">Chaenocephalus aceratus</name>
    <name type="common">Blackfin icefish</name>
    <name type="synonym">Chaenichthys aceratus</name>
    <dbReference type="NCBI Taxonomy" id="36190"/>
    <lineage>
        <taxon>Eukaryota</taxon>
        <taxon>Metazoa</taxon>
        <taxon>Chordata</taxon>
        <taxon>Craniata</taxon>
        <taxon>Vertebrata</taxon>
        <taxon>Euteleostomi</taxon>
        <taxon>Actinopterygii</taxon>
        <taxon>Neopterygii</taxon>
        <taxon>Teleostei</taxon>
        <taxon>Neoteleostei</taxon>
        <taxon>Acanthomorphata</taxon>
        <taxon>Eupercaria</taxon>
        <taxon>Perciformes</taxon>
        <taxon>Notothenioidei</taxon>
        <taxon>Channichthyidae</taxon>
        <taxon>Chaenocephalus</taxon>
    </lineage>
</organism>
<dbReference type="EMBL" id="CM043789">
    <property type="protein sequence ID" value="KAI4826907.1"/>
    <property type="molecule type" value="Genomic_DNA"/>
</dbReference>